<gene>
    <name evidence="1" type="ORF">FRC96_12905</name>
</gene>
<protein>
    <submittedName>
        <fullName evidence="1">Uncharacterized protein</fullName>
    </submittedName>
</protein>
<dbReference type="EMBL" id="VOSL01000054">
    <property type="protein sequence ID" value="TXD34518.1"/>
    <property type="molecule type" value="Genomic_DNA"/>
</dbReference>
<comment type="caution">
    <text evidence="1">The sequence shown here is derived from an EMBL/GenBank/DDBJ whole genome shotgun (WGS) entry which is preliminary data.</text>
</comment>
<accession>A0A5C6XB21</accession>
<dbReference type="RefSeq" id="WP_146974900.1">
    <property type="nucleotide sequence ID" value="NZ_VOSL01000054.1"/>
</dbReference>
<name>A0A5C6XB21_9DELT</name>
<proteinExistence type="predicted"/>
<sequence length="74" mass="8049">MAGKRAPLNPLTHVEDGGLGRHLITSAPEGGVQYGVRGQFDVMMMEINAKLLPDEGLPGEQDAMLYHEGDFRGR</sequence>
<dbReference type="Proteomes" id="UP000321046">
    <property type="component" value="Unassembled WGS sequence"/>
</dbReference>
<evidence type="ECO:0000313" key="2">
    <source>
        <dbReference type="Proteomes" id="UP000321046"/>
    </source>
</evidence>
<reference evidence="1 2" key="1">
    <citation type="submission" date="2019-08" db="EMBL/GenBank/DDBJ databases">
        <title>Bradymonadales sp. TMQ2.</title>
        <authorList>
            <person name="Liang Q."/>
        </authorList>
    </citation>
    <scope>NUCLEOTIDE SEQUENCE [LARGE SCALE GENOMIC DNA]</scope>
    <source>
        <strain evidence="1 2">TMQ2</strain>
    </source>
</reference>
<dbReference type="AlphaFoldDB" id="A0A5C6XB21"/>
<evidence type="ECO:0000313" key="1">
    <source>
        <dbReference type="EMBL" id="TXD34518.1"/>
    </source>
</evidence>
<organism evidence="1 2">
    <name type="scientific">Lujinxingia vulgaris</name>
    <dbReference type="NCBI Taxonomy" id="2600176"/>
    <lineage>
        <taxon>Bacteria</taxon>
        <taxon>Deltaproteobacteria</taxon>
        <taxon>Bradymonadales</taxon>
        <taxon>Lujinxingiaceae</taxon>
        <taxon>Lujinxingia</taxon>
    </lineage>
</organism>